<dbReference type="eggNOG" id="ENOG502SG1V">
    <property type="taxonomic scope" value="Eukaryota"/>
</dbReference>
<organism evidence="1 2">
    <name type="scientific">Debaryomyces hansenii (strain ATCC 36239 / CBS 767 / BCRC 21394 / JCM 1990 / NBRC 0083 / IGC 2968)</name>
    <name type="common">Yeast</name>
    <name type="synonym">Torulaspora hansenii</name>
    <dbReference type="NCBI Taxonomy" id="284592"/>
    <lineage>
        <taxon>Eukaryota</taxon>
        <taxon>Fungi</taxon>
        <taxon>Dikarya</taxon>
        <taxon>Ascomycota</taxon>
        <taxon>Saccharomycotina</taxon>
        <taxon>Pichiomycetes</taxon>
        <taxon>Debaryomycetaceae</taxon>
        <taxon>Debaryomyces</taxon>
    </lineage>
</organism>
<dbReference type="Proteomes" id="UP000000599">
    <property type="component" value="Chromosome D"/>
</dbReference>
<dbReference type="HOGENOM" id="CLU_1012537_0_0_1"/>
<dbReference type="RefSeq" id="XP_459059.2">
    <property type="nucleotide sequence ID" value="XM_459059.2"/>
</dbReference>
<evidence type="ECO:0000313" key="1">
    <source>
        <dbReference type="EMBL" id="CAG87227.2"/>
    </source>
</evidence>
<name>Q6BRW1_DEBHA</name>
<proteinExistence type="predicted"/>
<dbReference type="OMA" id="FMRNTAP"/>
<dbReference type="InParanoid" id="Q6BRW1"/>
<reference evidence="1 2" key="1">
    <citation type="journal article" date="2004" name="Nature">
        <title>Genome evolution in yeasts.</title>
        <authorList>
            <consortium name="Genolevures"/>
            <person name="Dujon B."/>
            <person name="Sherman D."/>
            <person name="Fischer G."/>
            <person name="Durrens P."/>
            <person name="Casaregola S."/>
            <person name="Lafontaine I."/>
            <person name="de Montigny J."/>
            <person name="Marck C."/>
            <person name="Neuveglise C."/>
            <person name="Talla E."/>
            <person name="Goffard N."/>
            <person name="Frangeul L."/>
            <person name="Aigle M."/>
            <person name="Anthouard V."/>
            <person name="Babour A."/>
            <person name="Barbe V."/>
            <person name="Barnay S."/>
            <person name="Blanchin S."/>
            <person name="Beckerich J.M."/>
            <person name="Beyne E."/>
            <person name="Bleykasten C."/>
            <person name="Boisrame A."/>
            <person name="Boyer J."/>
            <person name="Cattolico L."/>
            <person name="Confanioleri F."/>
            <person name="de Daruvar A."/>
            <person name="Despons L."/>
            <person name="Fabre E."/>
            <person name="Fairhead C."/>
            <person name="Ferry-Dumazet H."/>
            <person name="Groppi A."/>
            <person name="Hantraye F."/>
            <person name="Hennequin C."/>
            <person name="Jauniaux N."/>
            <person name="Joyet P."/>
            <person name="Kachouri R."/>
            <person name="Kerrest A."/>
            <person name="Koszul R."/>
            <person name="Lemaire M."/>
            <person name="Lesur I."/>
            <person name="Ma L."/>
            <person name="Muller H."/>
            <person name="Nicaud J.M."/>
            <person name="Nikolski M."/>
            <person name="Oztas S."/>
            <person name="Ozier-Kalogeropoulos O."/>
            <person name="Pellenz S."/>
            <person name="Potier S."/>
            <person name="Richard G.F."/>
            <person name="Straub M.L."/>
            <person name="Suleau A."/>
            <person name="Swennene D."/>
            <person name="Tekaia F."/>
            <person name="Wesolowski-Louvel M."/>
            <person name="Westhof E."/>
            <person name="Wirth B."/>
            <person name="Zeniou-Meyer M."/>
            <person name="Zivanovic I."/>
            <person name="Bolotin-Fukuhara M."/>
            <person name="Thierry A."/>
            <person name="Bouchier C."/>
            <person name="Caudron B."/>
            <person name="Scarpelli C."/>
            <person name="Gaillardin C."/>
            <person name="Weissenbach J."/>
            <person name="Wincker P."/>
            <person name="Souciet J.L."/>
        </authorList>
    </citation>
    <scope>NUCLEOTIDE SEQUENCE [LARGE SCALE GENOMIC DNA]</scope>
    <source>
        <strain evidence="2">ATCC 36239 / CBS 767 / BCRC 21394 / JCM 1990 / NBRC 0083 / IGC 2968</strain>
    </source>
</reference>
<dbReference type="GeneID" id="2901592"/>
<evidence type="ECO:0000313" key="2">
    <source>
        <dbReference type="Proteomes" id="UP000000599"/>
    </source>
</evidence>
<dbReference type="FunCoup" id="Q6BRW1">
    <property type="interactions" value="17"/>
</dbReference>
<accession>Q6BRW1</accession>
<sequence>MIELYFIQDFCNMNLRNDFSIRSTRREARLISIRGMAFKLLVLKNDWFFKPNSEFPDFEKLTKLINKAYSKARYKFDIITTQRIKDPTTFLEDFSIDNNKRFCFFILLGSESSFDKIRLEDNFERDFSIPNRNLEESYACDIPEKYYDLLGFDNTSEIEIEEVDCNYVLDDTVLKRVLGTAGLKDCSKEEGEVNDTSELALTCFTSFMRNTAPQILDTVIYKYLLEPRYMSSHQLLNTATMKVMLHAEVIREHKLVEYYSSKCGFEFSSEILIEVDDNGKLKNNPFEDNILATGNFHVSFIHREIHI</sequence>
<protein>
    <submittedName>
        <fullName evidence="1">DEHA2D13442p</fullName>
    </submittedName>
</protein>
<dbReference type="KEGG" id="dha:DEHA2D13442g"/>
<dbReference type="AlphaFoldDB" id="Q6BRW1"/>
<gene>
    <name evidence="1" type="ordered locus">DEHA2D13442g</name>
</gene>
<dbReference type="EMBL" id="CR382136">
    <property type="protein sequence ID" value="CAG87227.2"/>
    <property type="molecule type" value="Genomic_DNA"/>
</dbReference>
<dbReference type="VEuPathDB" id="FungiDB:DEHA2D13442g"/>
<dbReference type="OrthoDB" id="4062597at2759"/>
<keyword evidence="2" id="KW-1185">Reference proteome</keyword>